<dbReference type="RefSeq" id="WP_031594699.1">
    <property type="nucleotide sequence ID" value="NZ_CP143407.1"/>
</dbReference>
<evidence type="ECO:0000313" key="2">
    <source>
        <dbReference type="Proteomes" id="UP001158961"/>
    </source>
</evidence>
<gene>
    <name evidence="1" type="ORF">DAPPPG734_12890</name>
</gene>
<name>A0AAN2FDF2_ENTAG</name>
<reference evidence="1" key="1">
    <citation type="submission" date="2022-05" db="EMBL/GenBank/DDBJ databases">
        <authorList>
            <person name="Pothier F. J."/>
        </authorList>
    </citation>
    <scope>NUCLEOTIDE SEQUENCE</scope>
    <source>
        <strain evidence="1">DAPP-PG734</strain>
    </source>
</reference>
<proteinExistence type="predicted"/>
<dbReference type="Proteomes" id="UP001158961">
    <property type="component" value="Chromosome"/>
</dbReference>
<organism evidence="1 2">
    <name type="scientific">Enterobacter agglomerans</name>
    <name type="common">Erwinia herbicola</name>
    <name type="synonym">Pantoea agglomerans</name>
    <dbReference type="NCBI Taxonomy" id="549"/>
    <lineage>
        <taxon>Bacteria</taxon>
        <taxon>Pseudomonadati</taxon>
        <taxon>Pseudomonadota</taxon>
        <taxon>Gammaproteobacteria</taxon>
        <taxon>Enterobacterales</taxon>
        <taxon>Erwiniaceae</taxon>
        <taxon>Pantoea</taxon>
        <taxon>Pantoea agglomerans group</taxon>
    </lineage>
</organism>
<evidence type="ECO:0000313" key="1">
    <source>
        <dbReference type="EMBL" id="CAH6303362.1"/>
    </source>
</evidence>
<dbReference type="EMBL" id="OW970315">
    <property type="protein sequence ID" value="CAH6303362.1"/>
    <property type="molecule type" value="Genomic_DNA"/>
</dbReference>
<protein>
    <submittedName>
        <fullName evidence="1">Uncharacterized protein</fullName>
    </submittedName>
</protein>
<dbReference type="AlphaFoldDB" id="A0AAN2FDF2"/>
<accession>A0AAN2FDF2</accession>
<sequence>MIKVFNYQRFLLPADKVDIDFYTLQLKQLAARYQSGEDLKIITENVKALIKSFENKLGDDCDYKVASWVELSRKLTPLVHKTSDPKWANIISYTVKRVNAKKNTALYRRKRCNG</sequence>